<feature type="compositionally biased region" description="Basic residues" evidence="1">
    <location>
        <begin position="12"/>
        <end position="22"/>
    </location>
</feature>
<dbReference type="GO" id="GO:0035438">
    <property type="term" value="F:cyclic-di-GMP binding"/>
    <property type="evidence" value="ECO:0007669"/>
    <property type="project" value="InterPro"/>
</dbReference>
<dbReference type="SUPFAM" id="SSF141371">
    <property type="entry name" value="PilZ domain-like"/>
    <property type="match status" value="1"/>
</dbReference>
<gene>
    <name evidence="3" type="ORF">HNQ40_002679</name>
</gene>
<name>A0A7X0H851_9BACT</name>
<dbReference type="EMBL" id="JACHGY010000001">
    <property type="protein sequence ID" value="MBB6430873.1"/>
    <property type="molecule type" value="Genomic_DNA"/>
</dbReference>
<dbReference type="Pfam" id="PF07238">
    <property type="entry name" value="PilZ"/>
    <property type="match status" value="1"/>
</dbReference>
<evidence type="ECO:0000256" key="1">
    <source>
        <dbReference type="SAM" id="MobiDB-lite"/>
    </source>
</evidence>
<protein>
    <recommendedName>
        <fullName evidence="2">PilZ domain-containing protein</fullName>
    </recommendedName>
</protein>
<sequence length="120" mass="13681">MDRTPEPAQRSSKQRRHRRQKLHNFDSPLGQVLDISVSGACIFRKGDRPVEVGQMITLQVDTRPEPLQLQARVIRIQPMGLRRHEIGVEFVDLAEADQKRLSQLMAQASPDYSPRAWVAA</sequence>
<reference evidence="3 4" key="1">
    <citation type="submission" date="2020-08" db="EMBL/GenBank/DDBJ databases">
        <title>Genomic Encyclopedia of Type Strains, Phase IV (KMG-IV): sequencing the most valuable type-strain genomes for metagenomic binning, comparative biology and taxonomic classification.</title>
        <authorList>
            <person name="Goeker M."/>
        </authorList>
    </citation>
    <scope>NUCLEOTIDE SEQUENCE [LARGE SCALE GENOMIC DNA]</scope>
    <source>
        <strain evidence="3 4">DSM 103725</strain>
    </source>
</reference>
<organism evidence="3 4">
    <name type="scientific">Algisphaera agarilytica</name>
    <dbReference type="NCBI Taxonomy" id="1385975"/>
    <lineage>
        <taxon>Bacteria</taxon>
        <taxon>Pseudomonadati</taxon>
        <taxon>Planctomycetota</taxon>
        <taxon>Phycisphaerae</taxon>
        <taxon>Phycisphaerales</taxon>
        <taxon>Phycisphaeraceae</taxon>
        <taxon>Algisphaera</taxon>
    </lineage>
</organism>
<evidence type="ECO:0000313" key="3">
    <source>
        <dbReference type="EMBL" id="MBB6430873.1"/>
    </source>
</evidence>
<dbReference type="Gene3D" id="2.40.10.220">
    <property type="entry name" value="predicted glycosyltransferase like domains"/>
    <property type="match status" value="1"/>
</dbReference>
<keyword evidence="4" id="KW-1185">Reference proteome</keyword>
<comment type="caution">
    <text evidence="3">The sequence shown here is derived from an EMBL/GenBank/DDBJ whole genome shotgun (WGS) entry which is preliminary data.</text>
</comment>
<feature type="domain" description="PilZ" evidence="2">
    <location>
        <begin position="29"/>
        <end position="106"/>
    </location>
</feature>
<proteinExistence type="predicted"/>
<dbReference type="Proteomes" id="UP000541810">
    <property type="component" value="Unassembled WGS sequence"/>
</dbReference>
<dbReference type="InterPro" id="IPR009875">
    <property type="entry name" value="PilZ_domain"/>
</dbReference>
<dbReference type="RefSeq" id="WP_184678366.1">
    <property type="nucleotide sequence ID" value="NZ_JACHGY010000001.1"/>
</dbReference>
<dbReference type="AlphaFoldDB" id="A0A7X0H851"/>
<evidence type="ECO:0000259" key="2">
    <source>
        <dbReference type="Pfam" id="PF07238"/>
    </source>
</evidence>
<feature type="region of interest" description="Disordered" evidence="1">
    <location>
        <begin position="1"/>
        <end position="24"/>
    </location>
</feature>
<accession>A0A7X0H851</accession>
<evidence type="ECO:0000313" key="4">
    <source>
        <dbReference type="Proteomes" id="UP000541810"/>
    </source>
</evidence>